<dbReference type="InterPro" id="IPR001279">
    <property type="entry name" value="Metallo-B-lactamas"/>
</dbReference>
<proteinExistence type="predicted"/>
<dbReference type="OrthoDB" id="9802248at2"/>
<gene>
    <name evidence="2" type="ORF">Poly21_18300</name>
</gene>
<comment type="caution">
    <text evidence="2">The sequence shown here is derived from an EMBL/GenBank/DDBJ whole genome shotgun (WGS) entry which is preliminary data.</text>
</comment>
<dbReference type="SUPFAM" id="SSF56281">
    <property type="entry name" value="Metallo-hydrolase/oxidoreductase"/>
    <property type="match status" value="1"/>
</dbReference>
<dbReference type="InterPro" id="IPR050855">
    <property type="entry name" value="NDM-1-like"/>
</dbReference>
<dbReference type="PANTHER" id="PTHR42951">
    <property type="entry name" value="METALLO-BETA-LACTAMASE DOMAIN-CONTAINING"/>
    <property type="match status" value="1"/>
</dbReference>
<name>A0A5C6C6D3_9BACT</name>
<protein>
    <submittedName>
        <fullName evidence="2">Metallo-beta-lactamase L1</fullName>
        <ecNumber evidence="2">3.5.2.6</ecNumber>
    </submittedName>
</protein>
<dbReference type="GO" id="GO:0008800">
    <property type="term" value="F:beta-lactamase activity"/>
    <property type="evidence" value="ECO:0007669"/>
    <property type="project" value="UniProtKB-EC"/>
</dbReference>
<dbReference type="SMART" id="SM00849">
    <property type="entry name" value="Lactamase_B"/>
    <property type="match status" value="1"/>
</dbReference>
<dbReference type="EC" id="3.5.2.6" evidence="2"/>
<dbReference type="RefSeq" id="WP_146406427.1">
    <property type="nucleotide sequence ID" value="NZ_SJPU01000001.1"/>
</dbReference>
<dbReference type="CDD" id="cd06262">
    <property type="entry name" value="metallo-hydrolase-like_MBL-fold"/>
    <property type="match status" value="1"/>
</dbReference>
<dbReference type="AlphaFoldDB" id="A0A5C6C6D3"/>
<evidence type="ECO:0000313" key="2">
    <source>
        <dbReference type="EMBL" id="TWU19655.1"/>
    </source>
</evidence>
<dbReference type="Pfam" id="PF00753">
    <property type="entry name" value="Lactamase_B"/>
    <property type="match status" value="1"/>
</dbReference>
<dbReference type="PANTHER" id="PTHR42951:SF17">
    <property type="entry name" value="METALLO-BETA-LACTAMASE DOMAIN-CONTAINING PROTEIN"/>
    <property type="match status" value="1"/>
</dbReference>
<keyword evidence="2" id="KW-0378">Hydrolase</keyword>
<dbReference type="InterPro" id="IPR036866">
    <property type="entry name" value="RibonucZ/Hydroxyglut_hydro"/>
</dbReference>
<reference evidence="2 3" key="1">
    <citation type="journal article" date="2020" name="Antonie Van Leeuwenhoek">
        <title>Rhodopirellula heiligendammensis sp. nov., Rhodopirellula pilleata sp. nov., and Rhodopirellula solitaria sp. nov. isolated from natural or artificial marine surfaces in Northern Germany and California, USA, and emended description of the genus Rhodopirellula.</title>
        <authorList>
            <person name="Kallscheuer N."/>
            <person name="Wiegand S."/>
            <person name="Jogler M."/>
            <person name="Boedeker C."/>
            <person name="Peeters S.H."/>
            <person name="Rast P."/>
            <person name="Heuer A."/>
            <person name="Jetten M.S.M."/>
            <person name="Rohde M."/>
            <person name="Jogler C."/>
        </authorList>
    </citation>
    <scope>NUCLEOTIDE SEQUENCE [LARGE SCALE GENOMIC DNA]</scope>
    <source>
        <strain evidence="2 3">Poly21</strain>
    </source>
</reference>
<evidence type="ECO:0000313" key="3">
    <source>
        <dbReference type="Proteomes" id="UP000319908"/>
    </source>
</evidence>
<feature type="domain" description="Metallo-beta-lactamase" evidence="1">
    <location>
        <begin position="93"/>
        <end position="287"/>
    </location>
</feature>
<organism evidence="2 3">
    <name type="scientific">Allorhodopirellula heiligendammensis</name>
    <dbReference type="NCBI Taxonomy" id="2714739"/>
    <lineage>
        <taxon>Bacteria</taxon>
        <taxon>Pseudomonadati</taxon>
        <taxon>Planctomycetota</taxon>
        <taxon>Planctomycetia</taxon>
        <taxon>Pirellulales</taxon>
        <taxon>Pirellulaceae</taxon>
        <taxon>Allorhodopirellula</taxon>
    </lineage>
</organism>
<sequence>MSESLNTRNPQRARLLVSSLGNAVCVALVSICLLLAGCGESADAIAIRKRLAERQLESPQYVESTVPEPVPEWSGKRNALLAPGVYGLGGLYPSAAYVIDTGDGLILIDTGSDENVVGLRNCMTEVGLQIEDVKFVLLTHAHYDHVFGANRVREVSHATVCVGADDLDVLRSANEFALFSLFPRIEFSGTPIVVDRTLNDGDRIELGDTVIHTMGCPGHTPGSMCYLAEKAGESFLFSGDVIASLRFGPATYPIFISPKFRGDAETYSATIDQLLAMDVPDYLLPGHPRQQTFSRPISIDTQQWQELLLPTQREIRTVVQRHQDDGKDFLDGSPKQIEKGLFYFGEIDGVAVYGLVDAEQSIVVNAPGGEQFLTKLQSRFERLGLDFRTPDAVLLTTRQPTHCSGLVSLAKTTLVMAPGGTPSLVSDAGSWPSLDEASLSRKLSTLVEVIALGEGDASELAYLLEIGGKRVLLTPAVPRNISLDWVTRKTGTAKGTLLEPQATDLRTLLEASDDLREQYLLALDTLGPTRPDIWLPSLPLTGQNANLYDETWHRIIVANRKLASATGDSLVLKASQ</sequence>
<evidence type="ECO:0000259" key="1">
    <source>
        <dbReference type="SMART" id="SM00849"/>
    </source>
</evidence>
<keyword evidence="3" id="KW-1185">Reference proteome</keyword>
<dbReference type="Gene3D" id="3.60.15.10">
    <property type="entry name" value="Ribonuclease Z/Hydroxyacylglutathione hydrolase-like"/>
    <property type="match status" value="2"/>
</dbReference>
<dbReference type="Proteomes" id="UP000319908">
    <property type="component" value="Unassembled WGS sequence"/>
</dbReference>
<accession>A0A5C6C6D3</accession>
<dbReference type="EMBL" id="SJPU01000001">
    <property type="protein sequence ID" value="TWU19655.1"/>
    <property type="molecule type" value="Genomic_DNA"/>
</dbReference>